<dbReference type="EMBL" id="UOEK01000562">
    <property type="protein sequence ID" value="VAW09360.1"/>
    <property type="molecule type" value="Genomic_DNA"/>
</dbReference>
<feature type="transmembrane region" description="Helical" evidence="1">
    <location>
        <begin position="84"/>
        <end position="108"/>
    </location>
</feature>
<proteinExistence type="predicted"/>
<dbReference type="AlphaFoldDB" id="A0A3B0SXT3"/>
<keyword evidence="1" id="KW-0812">Transmembrane</keyword>
<reference evidence="2" key="1">
    <citation type="submission" date="2018-06" db="EMBL/GenBank/DDBJ databases">
        <authorList>
            <person name="Zhirakovskaya E."/>
        </authorList>
    </citation>
    <scope>NUCLEOTIDE SEQUENCE</scope>
</reference>
<organism evidence="2">
    <name type="scientific">hydrothermal vent metagenome</name>
    <dbReference type="NCBI Taxonomy" id="652676"/>
    <lineage>
        <taxon>unclassified sequences</taxon>
        <taxon>metagenomes</taxon>
        <taxon>ecological metagenomes</taxon>
    </lineage>
</organism>
<feature type="transmembrane region" description="Helical" evidence="1">
    <location>
        <begin position="52"/>
        <end position="72"/>
    </location>
</feature>
<protein>
    <submittedName>
        <fullName evidence="2">Uncharacterized protein</fullName>
    </submittedName>
</protein>
<feature type="transmembrane region" description="Helical" evidence="1">
    <location>
        <begin position="28"/>
        <end position="45"/>
    </location>
</feature>
<keyword evidence="1" id="KW-0472">Membrane</keyword>
<evidence type="ECO:0000256" key="1">
    <source>
        <dbReference type="SAM" id="Phobius"/>
    </source>
</evidence>
<gene>
    <name evidence="2" type="ORF">MNBD_ACTINO02-576</name>
</gene>
<sequence>MTPSDIAISLAALLAAFGVGSVFGGSPVAWLLAALLFAAMAIVMVQTKMRAVVAVPVLAGGFVGALAGTATVQAMCLPGTCATIANTAGIVTGIGGIVGVGLVVALTVRSFDEYRTAIATGKPPPTVGCETDERP</sequence>
<keyword evidence="1" id="KW-1133">Transmembrane helix</keyword>
<evidence type="ECO:0000313" key="2">
    <source>
        <dbReference type="EMBL" id="VAW09360.1"/>
    </source>
</evidence>
<name>A0A3B0SXT3_9ZZZZ</name>
<accession>A0A3B0SXT3</accession>